<dbReference type="RefSeq" id="WP_191180847.1">
    <property type="nucleotide sequence ID" value="NZ_JACXXP010000032.1"/>
</dbReference>
<evidence type="ECO:0000313" key="4">
    <source>
        <dbReference type="Proteomes" id="UP001107960"/>
    </source>
</evidence>
<comment type="caution">
    <text evidence="2">The sequence shown here is derived from an EMBL/GenBank/DDBJ whole genome shotgun (WGS) entry which is preliminary data.</text>
</comment>
<evidence type="ECO:0000313" key="2">
    <source>
        <dbReference type="EMBL" id="MCC9036855.1"/>
    </source>
</evidence>
<dbReference type="Proteomes" id="UP001107960">
    <property type="component" value="Unassembled WGS sequence"/>
</dbReference>
<gene>
    <name evidence="1" type="ORF">IEW27_17765</name>
    <name evidence="2" type="ORF">LNP80_21845</name>
</gene>
<proteinExistence type="predicted"/>
<sequence length="822" mass="94932">MVGKDLTRNNHYVPQWYQKGFAIDSNHLHYLDLRPEQKILPNGTTIKFNERKLLPFSKCFFEFDLYTTFFGPLTSDIIERELFGKIDDEGSRAVRAFIDGSESERHFRFQDFFKYVDTQKSRTPKGLSWLKKKYSHLDQTQLMIEMEAVQQINITIWYEAVREIVSAENSNIKFIVSDHPVTTYNYACPPESDQCSYPNDPSIALKSSQTIFPLDKDHCLILTNYEYAEKPDLDDPLSKRTNARHFGETMVRTNAFIRSRKLNDRQVQEINFVIKQRAGRFIGAAQKDWLYPESDVTINWESAKQTLLPPSDEVFEFGGEMFAGYADGSTYSQDAFGRTVEDSSFFYKELPKGEPHLNDICPCGQGKSYKDCCSGKPEPKRPAWNILSIRERNQIFYNGITDIIGLSRGKDWDDVRRELNDQQIKDIHLLFEYLWPPHTDIINLLPKADGELRAVYTGVVDWNIIPIFATTASLYFDQLIICNPFTHPTGINPEYSPVENPSVHKQQTLKNLAIFIDIFPLIDSGRINLIPDLGIFNKHLQFQTIDMSRQRHKNDLKINENEYGLLKKLLMDDYQRAMWELSEEQQKKQIRSSFPKEKEEYISEIFEYSQKKRNEDPLALLQENVLGTGGQLTKVSMSPNFEVTLLIAQLTGGIIFTDSTTRWNEILMAQVKNESGVVTEWSELIDFVKNAEFPFNIDIETATILDRKGKLKKMRQVWESIYKVVQSTDPVNIKDITERLKIHIVNAIEEAFEDLSQIEISDSKDESESEALTFKAKFDFIIPAKGIQDNNVLRLLITSGADDYLKNAPIAIFASQANNKWF</sequence>
<reference evidence="3" key="2">
    <citation type="submission" date="2023-07" db="EMBL/GenBank/DDBJ databases">
        <title>Description of novel Chryseobacterium sp. strain C-2.</title>
        <authorList>
            <person name="Saticioglu I.B."/>
        </authorList>
    </citation>
    <scope>NUCLEOTIDE SEQUENCE [LARGE SCALE GENOMIC DNA]</scope>
    <source>
        <strain evidence="3">C-2</strain>
    </source>
</reference>
<dbReference type="InterPro" id="IPR025332">
    <property type="entry name" value="DUF4238"/>
</dbReference>
<dbReference type="EMBL" id="JACXXP010000032">
    <property type="protein sequence ID" value="MBD3906433.1"/>
    <property type="molecule type" value="Genomic_DNA"/>
</dbReference>
<dbReference type="AlphaFoldDB" id="A0A9Q3V090"/>
<protein>
    <submittedName>
        <fullName evidence="2">DUF4238 domain-containing protein</fullName>
    </submittedName>
</protein>
<accession>A0A9Q3V090</accession>
<evidence type="ECO:0000313" key="1">
    <source>
        <dbReference type="EMBL" id="MBD3906433.1"/>
    </source>
</evidence>
<dbReference type="Proteomes" id="UP000603715">
    <property type="component" value="Unassembled WGS sequence"/>
</dbReference>
<keyword evidence="3" id="KW-1185">Reference proteome</keyword>
<dbReference type="EMBL" id="JAJJML010000001">
    <property type="protein sequence ID" value="MCC9036855.1"/>
    <property type="molecule type" value="Genomic_DNA"/>
</dbReference>
<reference evidence="1" key="3">
    <citation type="submission" date="2024-05" db="EMBL/GenBank/DDBJ databases">
        <title>Description of novel Chryseobacterium sp. strain C-2.</title>
        <authorList>
            <person name="Saticioglu I.B."/>
        </authorList>
    </citation>
    <scope>NUCLEOTIDE SEQUENCE</scope>
    <source>
        <strain evidence="1">C-2</strain>
    </source>
</reference>
<evidence type="ECO:0000313" key="3">
    <source>
        <dbReference type="Proteomes" id="UP000603715"/>
    </source>
</evidence>
<reference evidence="2" key="1">
    <citation type="submission" date="2021-11" db="EMBL/GenBank/DDBJ databases">
        <title>Description of novel Chryseobacterium species.</title>
        <authorList>
            <person name="Saticioglu I.B."/>
            <person name="Ay H."/>
            <person name="Altun S."/>
            <person name="Duman M."/>
        </authorList>
    </citation>
    <scope>NUCLEOTIDE SEQUENCE</scope>
    <source>
        <strain evidence="2">C-39</strain>
    </source>
</reference>
<organism evidence="2 4">
    <name type="scientific">Chryseobacterium muglaense</name>
    <dbReference type="NCBI Taxonomy" id="2893752"/>
    <lineage>
        <taxon>Bacteria</taxon>
        <taxon>Pseudomonadati</taxon>
        <taxon>Bacteroidota</taxon>
        <taxon>Flavobacteriia</taxon>
        <taxon>Flavobacteriales</taxon>
        <taxon>Weeksellaceae</taxon>
        <taxon>Chryseobacterium group</taxon>
        <taxon>Chryseobacterium</taxon>
    </lineage>
</organism>
<dbReference type="Pfam" id="PF14022">
    <property type="entry name" value="DUF4238"/>
    <property type="match status" value="1"/>
</dbReference>
<name>A0A9Q3V090_9FLAO</name>